<dbReference type="Proteomes" id="UP000184476">
    <property type="component" value="Unassembled WGS sequence"/>
</dbReference>
<keyword evidence="3" id="KW-1185">Reference proteome</keyword>
<accession>A0A1M4ZNF1</accession>
<sequence length="68" mass="7829">MFTIAIIILGLLLALTLYLTIFLGKSQKSKHNATYEQNRIKTLFLLSFIYIVTIICGIGFVYFIFIYS</sequence>
<evidence type="ECO:0000313" key="3">
    <source>
        <dbReference type="Proteomes" id="UP000184476"/>
    </source>
</evidence>
<evidence type="ECO:0000313" key="2">
    <source>
        <dbReference type="EMBL" id="SHF19563.1"/>
    </source>
</evidence>
<evidence type="ECO:0000256" key="1">
    <source>
        <dbReference type="SAM" id="Phobius"/>
    </source>
</evidence>
<gene>
    <name evidence="2" type="ORF">SAMN05444392_11022</name>
</gene>
<dbReference type="EMBL" id="FQVL01000010">
    <property type="protein sequence ID" value="SHF19563.1"/>
    <property type="molecule type" value="Genomic_DNA"/>
</dbReference>
<keyword evidence="1" id="KW-0812">Transmembrane</keyword>
<name>A0A1M4ZNF1_9BACL</name>
<feature type="transmembrane region" description="Helical" evidence="1">
    <location>
        <begin position="6"/>
        <end position="23"/>
    </location>
</feature>
<reference evidence="2 3" key="1">
    <citation type="submission" date="2016-11" db="EMBL/GenBank/DDBJ databases">
        <authorList>
            <person name="Jaros S."/>
            <person name="Januszkiewicz K."/>
            <person name="Wedrychowicz H."/>
        </authorList>
    </citation>
    <scope>NUCLEOTIDE SEQUENCE [LARGE SCALE GENOMIC DNA]</scope>
    <source>
        <strain evidence="2 3">DSM 44666</strain>
    </source>
</reference>
<feature type="transmembrane region" description="Helical" evidence="1">
    <location>
        <begin position="43"/>
        <end position="67"/>
    </location>
</feature>
<keyword evidence="1" id="KW-1133">Transmembrane helix</keyword>
<protein>
    <submittedName>
        <fullName evidence="2">Uncharacterized protein</fullName>
    </submittedName>
</protein>
<keyword evidence="1" id="KW-0472">Membrane</keyword>
<organism evidence="2 3">
    <name type="scientific">Seinonella peptonophila</name>
    <dbReference type="NCBI Taxonomy" id="112248"/>
    <lineage>
        <taxon>Bacteria</taxon>
        <taxon>Bacillati</taxon>
        <taxon>Bacillota</taxon>
        <taxon>Bacilli</taxon>
        <taxon>Bacillales</taxon>
        <taxon>Thermoactinomycetaceae</taxon>
        <taxon>Seinonella</taxon>
    </lineage>
</organism>
<proteinExistence type="predicted"/>
<dbReference type="AlphaFoldDB" id="A0A1M4ZNF1"/>